<proteinExistence type="predicted"/>
<name>A0AAV9G488_9PEZI</name>
<dbReference type="GO" id="GO:0031625">
    <property type="term" value="F:ubiquitin protein ligase binding"/>
    <property type="evidence" value="ECO:0007669"/>
    <property type="project" value="TreeGrafter"/>
</dbReference>
<dbReference type="Gene3D" id="2.60.40.640">
    <property type="match status" value="1"/>
</dbReference>
<feature type="compositionally biased region" description="Basic and acidic residues" evidence="1">
    <location>
        <begin position="84"/>
        <end position="95"/>
    </location>
</feature>
<dbReference type="SMART" id="SM01017">
    <property type="entry name" value="Arrestin_C"/>
    <property type="match status" value="1"/>
</dbReference>
<evidence type="ECO:0000256" key="1">
    <source>
        <dbReference type="SAM" id="MobiDB-lite"/>
    </source>
</evidence>
<feature type="compositionally biased region" description="Polar residues" evidence="1">
    <location>
        <begin position="976"/>
        <end position="991"/>
    </location>
</feature>
<dbReference type="GO" id="GO:0070086">
    <property type="term" value="P:ubiquitin-dependent endocytosis"/>
    <property type="evidence" value="ECO:0007669"/>
    <property type="project" value="TreeGrafter"/>
</dbReference>
<feature type="region of interest" description="Disordered" evidence="1">
    <location>
        <begin position="955"/>
        <end position="1042"/>
    </location>
</feature>
<dbReference type="Proteomes" id="UP001321760">
    <property type="component" value="Unassembled WGS sequence"/>
</dbReference>
<organism evidence="3 4">
    <name type="scientific">Podospora aff. communis PSN243</name>
    <dbReference type="NCBI Taxonomy" id="3040156"/>
    <lineage>
        <taxon>Eukaryota</taxon>
        <taxon>Fungi</taxon>
        <taxon>Dikarya</taxon>
        <taxon>Ascomycota</taxon>
        <taxon>Pezizomycotina</taxon>
        <taxon>Sordariomycetes</taxon>
        <taxon>Sordariomycetidae</taxon>
        <taxon>Sordariales</taxon>
        <taxon>Podosporaceae</taxon>
        <taxon>Podospora</taxon>
    </lineage>
</organism>
<feature type="compositionally biased region" description="Pro residues" evidence="1">
    <location>
        <begin position="156"/>
        <end position="169"/>
    </location>
</feature>
<dbReference type="InterPro" id="IPR014752">
    <property type="entry name" value="Arrestin-like_C"/>
</dbReference>
<reference evidence="3" key="2">
    <citation type="submission" date="2023-05" db="EMBL/GenBank/DDBJ databases">
        <authorList>
            <consortium name="Lawrence Berkeley National Laboratory"/>
            <person name="Steindorff A."/>
            <person name="Hensen N."/>
            <person name="Bonometti L."/>
            <person name="Westerberg I."/>
            <person name="Brannstrom I.O."/>
            <person name="Guillou S."/>
            <person name="Cros-Aarteil S."/>
            <person name="Calhoun S."/>
            <person name="Haridas S."/>
            <person name="Kuo A."/>
            <person name="Mondo S."/>
            <person name="Pangilinan J."/>
            <person name="Riley R."/>
            <person name="Labutti K."/>
            <person name="Andreopoulos B."/>
            <person name="Lipzen A."/>
            <person name="Chen C."/>
            <person name="Yanf M."/>
            <person name="Daum C."/>
            <person name="Ng V."/>
            <person name="Clum A."/>
            <person name="Ohm R."/>
            <person name="Martin F."/>
            <person name="Silar P."/>
            <person name="Natvig D."/>
            <person name="Lalanne C."/>
            <person name="Gautier V."/>
            <person name="Ament-Velasquez S.L."/>
            <person name="Kruys A."/>
            <person name="Hutchinson M.I."/>
            <person name="Powell A.J."/>
            <person name="Barry K."/>
            <person name="Miller A.N."/>
            <person name="Grigoriev I.V."/>
            <person name="Debuchy R."/>
            <person name="Gladieux P."/>
            <person name="Thoren M.H."/>
            <person name="Johannesson H."/>
        </authorList>
    </citation>
    <scope>NUCLEOTIDE SEQUENCE</scope>
    <source>
        <strain evidence="3">PSN243</strain>
    </source>
</reference>
<feature type="compositionally biased region" description="Basic and acidic residues" evidence="1">
    <location>
        <begin position="104"/>
        <end position="126"/>
    </location>
</feature>
<dbReference type="GO" id="GO:0030674">
    <property type="term" value="F:protein-macromolecule adaptor activity"/>
    <property type="evidence" value="ECO:0007669"/>
    <property type="project" value="TreeGrafter"/>
</dbReference>
<dbReference type="EMBL" id="MU865996">
    <property type="protein sequence ID" value="KAK4443253.1"/>
    <property type="molecule type" value="Genomic_DNA"/>
</dbReference>
<reference evidence="3" key="1">
    <citation type="journal article" date="2023" name="Mol. Phylogenet. Evol.">
        <title>Genome-scale phylogeny and comparative genomics of the fungal order Sordariales.</title>
        <authorList>
            <person name="Hensen N."/>
            <person name="Bonometti L."/>
            <person name="Westerberg I."/>
            <person name="Brannstrom I.O."/>
            <person name="Guillou S."/>
            <person name="Cros-Aarteil S."/>
            <person name="Calhoun S."/>
            <person name="Haridas S."/>
            <person name="Kuo A."/>
            <person name="Mondo S."/>
            <person name="Pangilinan J."/>
            <person name="Riley R."/>
            <person name="LaButti K."/>
            <person name="Andreopoulos B."/>
            <person name="Lipzen A."/>
            <person name="Chen C."/>
            <person name="Yan M."/>
            <person name="Daum C."/>
            <person name="Ng V."/>
            <person name="Clum A."/>
            <person name="Steindorff A."/>
            <person name="Ohm R.A."/>
            <person name="Martin F."/>
            <person name="Silar P."/>
            <person name="Natvig D.O."/>
            <person name="Lalanne C."/>
            <person name="Gautier V."/>
            <person name="Ament-Velasquez S.L."/>
            <person name="Kruys A."/>
            <person name="Hutchinson M.I."/>
            <person name="Powell A.J."/>
            <person name="Barry K."/>
            <person name="Miller A.N."/>
            <person name="Grigoriev I.V."/>
            <person name="Debuchy R."/>
            <person name="Gladieux P."/>
            <person name="Hiltunen Thoren M."/>
            <person name="Johannesson H."/>
        </authorList>
    </citation>
    <scope>NUCLEOTIDE SEQUENCE</scope>
    <source>
        <strain evidence="3">PSN243</strain>
    </source>
</reference>
<feature type="domain" description="Arrestin C-terminal-like" evidence="2">
    <location>
        <begin position="569"/>
        <end position="787"/>
    </location>
</feature>
<evidence type="ECO:0000313" key="3">
    <source>
        <dbReference type="EMBL" id="KAK4443253.1"/>
    </source>
</evidence>
<gene>
    <name evidence="3" type="ORF">QBC34DRAFT_417316</name>
</gene>
<dbReference type="InterPro" id="IPR011022">
    <property type="entry name" value="Arrestin_C-like"/>
</dbReference>
<feature type="region of interest" description="Disordered" evidence="1">
    <location>
        <begin position="227"/>
        <end position="281"/>
    </location>
</feature>
<feature type="region of interest" description="Disordered" evidence="1">
    <location>
        <begin position="154"/>
        <end position="176"/>
    </location>
</feature>
<dbReference type="InterPro" id="IPR050357">
    <property type="entry name" value="Arrestin_domain-protein"/>
</dbReference>
<keyword evidence="4" id="KW-1185">Reference proteome</keyword>
<sequence>MPGCCSEHDRLRPQPYYESIHGSVYYTPRTPTGQHASPPASPSFPAPLIQPRQRRPHSIHIVSYPAGFIPHDLRPSPRSPRSASPDKKKLEENKKDKKKKSRRESKEEKRQRKAEEKAKREKSEKRRSIRSLPPGSDRVSRVLGKILAVFSITPKASPPAPVAPTPVPPKARIRPRPSSFAGFARRLSRVEPTQPTVVEEPTEANVETPILRSVVQPPIELLERRPEAHVEQLPDQPSEQQPVPQLEVTQPTPEEQSEQQSNMATAAAPRPLVTRSSSSANRNSMMSLRSANLKHIVSSSVTEVARPVATGSGLTCSIILAEPNVFLSGLDHDQNTRQGGGPTPSALLRGKLQLNVSKSAKIKSVTLKLVGKARTEWPEGIPPLKVDMYEELTLRTQSLVFFHAVQEMMWETEYGNQCNYTLKKLPTQQNSLRHSLYSNNSNTSLHLQAKNRHSTSLTAKELKRLSLQSVNSRSFGKGESPLANQVQAKGYKVFPPGTYEYAFELPIDHSQLETTKLQYGSVKWELETTVERAGAFKPNLHGTKEVSIVRLPDQMSLEMSEPISISRQWEDQLHYDIMISGKSFPIGTKIPIAFKLTPLAKVQVHKLKVYVTESIEYWTNDRRVTRKDPGRKILLLEKTAGKPLDKQFNASEIRVISGGELRPEQRAEARRSATARRAVEAARANAVPDPLPDVSENLLGDLDLGLETFWGSTEIEMNVQIPTCETMAREKTLRLHPDCSWKNVNVYHWIKIVMRISRLDPDDPAGKRRRHFEISIDSPFTVLNCRATQANTSLPQYCRGGSAPEQRQQTTCGCPDARSVDRSPSSSTAQLALVEQDAVSIGSTQEGLDSVASSALPNRPRAAHLQAGSRLSNPLPLPFQVDNRGLSPSFDRDRPIHLLRHPSFNPPAFDADDPPPPLPADILTPPPNYDAIVGTPSVDGLADYFARLAVYEGPGSMRSRQGSRVAAHDDDLDPLSSGTEMPSGGSLTTPENDPFASVGLPGDAAADDYSSDSGEEDPARPHRRGRVNVANPRTPGGRLVPSRSLEIERPVVRLDMTGVVRRGE</sequence>
<evidence type="ECO:0000259" key="2">
    <source>
        <dbReference type="SMART" id="SM01017"/>
    </source>
</evidence>
<protein>
    <submittedName>
        <fullName evidence="3">Arrestin-related trafficking adapter 3</fullName>
    </submittedName>
</protein>
<accession>A0AAV9G488</accession>
<feature type="compositionally biased region" description="Low complexity" evidence="1">
    <location>
        <begin position="247"/>
        <end position="261"/>
    </location>
</feature>
<feature type="compositionally biased region" description="Acidic residues" evidence="1">
    <location>
        <begin position="1005"/>
        <end position="1016"/>
    </location>
</feature>
<dbReference type="PANTHER" id="PTHR11188:SF174">
    <property type="entry name" value="ARRESTIN-RELATED TRAFFICKING ADAPTER 10-RELATED"/>
    <property type="match status" value="1"/>
</dbReference>
<feature type="region of interest" description="Disordered" evidence="1">
    <location>
        <begin position="67"/>
        <end position="140"/>
    </location>
</feature>
<dbReference type="PANTHER" id="PTHR11188">
    <property type="entry name" value="ARRESTIN DOMAIN CONTAINING PROTEIN"/>
    <property type="match status" value="1"/>
</dbReference>
<evidence type="ECO:0000313" key="4">
    <source>
        <dbReference type="Proteomes" id="UP001321760"/>
    </source>
</evidence>
<feature type="region of interest" description="Disordered" evidence="1">
    <location>
        <begin position="24"/>
        <end position="55"/>
    </location>
</feature>
<dbReference type="AlphaFoldDB" id="A0AAV9G488"/>
<dbReference type="GO" id="GO:0005829">
    <property type="term" value="C:cytosol"/>
    <property type="evidence" value="ECO:0007669"/>
    <property type="project" value="TreeGrafter"/>
</dbReference>
<dbReference type="Pfam" id="PF02752">
    <property type="entry name" value="Arrestin_C"/>
    <property type="match status" value="1"/>
</dbReference>
<comment type="caution">
    <text evidence="3">The sequence shown here is derived from an EMBL/GenBank/DDBJ whole genome shotgun (WGS) entry which is preliminary data.</text>
</comment>